<feature type="binding site" evidence="2">
    <location>
        <position position="150"/>
    </location>
    <ligand>
        <name>substrate</name>
    </ligand>
</feature>
<feature type="binding site" evidence="2">
    <location>
        <position position="256"/>
    </location>
    <ligand>
        <name>substrate</name>
    </ligand>
</feature>
<dbReference type="SUPFAM" id="SSF53756">
    <property type="entry name" value="UDP-Glycosyltransferase/glycogen phosphorylase"/>
    <property type="match status" value="1"/>
</dbReference>
<dbReference type="InterPro" id="IPR020023">
    <property type="entry name" value="PseG"/>
</dbReference>
<dbReference type="Pfam" id="PF13302">
    <property type="entry name" value="Acetyltransf_3"/>
    <property type="match status" value="1"/>
</dbReference>
<evidence type="ECO:0000313" key="4">
    <source>
        <dbReference type="EMBL" id="NIA69026.1"/>
    </source>
</evidence>
<protein>
    <submittedName>
        <fullName evidence="4">UDP-2,4-diacetamido-2,4, 6-trideoxy-beta-L-altropyranose hydrolase</fullName>
        <ecNumber evidence="4">3.6.1.57</ecNumber>
    </submittedName>
</protein>
<evidence type="ECO:0000256" key="1">
    <source>
        <dbReference type="PIRSR" id="PIRSR620023-1"/>
    </source>
</evidence>
<dbReference type="SUPFAM" id="SSF55729">
    <property type="entry name" value="Acyl-CoA N-acyltransferases (Nat)"/>
    <property type="match status" value="1"/>
</dbReference>
<evidence type="ECO:0000313" key="5">
    <source>
        <dbReference type="Proteomes" id="UP000761264"/>
    </source>
</evidence>
<dbReference type="Gene3D" id="3.40.50.2000">
    <property type="entry name" value="Glycogen Phosphorylase B"/>
    <property type="match status" value="1"/>
</dbReference>
<dbReference type="PANTHER" id="PTHR21015">
    <property type="entry name" value="UDP-N-ACETYLGLUCOSAMINE--N-ACETYLMURAMYL-(PENTAPEPTIDE) PYROPHOSPHORYL-UNDECAPRENOL N-ACETYLGLUCOSAMINE TRANSFERASE 1"/>
    <property type="match status" value="1"/>
</dbReference>
<organism evidence="4 5">
    <name type="scientific">Pelagibius litoralis</name>
    <dbReference type="NCBI Taxonomy" id="374515"/>
    <lineage>
        <taxon>Bacteria</taxon>
        <taxon>Pseudomonadati</taxon>
        <taxon>Pseudomonadota</taxon>
        <taxon>Alphaproteobacteria</taxon>
        <taxon>Rhodospirillales</taxon>
        <taxon>Rhodovibrionaceae</taxon>
        <taxon>Pelagibius</taxon>
    </lineage>
</organism>
<dbReference type="Proteomes" id="UP000761264">
    <property type="component" value="Unassembled WGS sequence"/>
</dbReference>
<accession>A0A967C7G9</accession>
<dbReference type="InterPro" id="IPR007235">
    <property type="entry name" value="Glyco_trans_28_C"/>
</dbReference>
<feature type="active site" description="Proton acceptor" evidence="1">
    <location>
        <position position="17"/>
    </location>
</feature>
<dbReference type="GO" id="GO:0016787">
    <property type="term" value="F:hydrolase activity"/>
    <property type="evidence" value="ECO:0007669"/>
    <property type="project" value="UniProtKB-KW"/>
</dbReference>
<dbReference type="Gene3D" id="3.40.630.30">
    <property type="match status" value="1"/>
</dbReference>
<gene>
    <name evidence="4" type="primary">pseG</name>
    <name evidence="4" type="ORF">HBA54_10530</name>
</gene>
<keyword evidence="5" id="KW-1185">Reference proteome</keyword>
<evidence type="ECO:0000259" key="3">
    <source>
        <dbReference type="PROSITE" id="PS51186"/>
    </source>
</evidence>
<dbReference type="GO" id="GO:0016758">
    <property type="term" value="F:hexosyltransferase activity"/>
    <property type="evidence" value="ECO:0007669"/>
    <property type="project" value="InterPro"/>
</dbReference>
<reference evidence="4" key="1">
    <citation type="submission" date="2020-03" db="EMBL/GenBank/DDBJ databases">
        <title>Genome of Pelagibius litoralis DSM 21314T.</title>
        <authorList>
            <person name="Wang G."/>
        </authorList>
    </citation>
    <scope>NUCLEOTIDE SEQUENCE</scope>
    <source>
        <strain evidence="4">DSM 21314</strain>
    </source>
</reference>
<evidence type="ECO:0000256" key="2">
    <source>
        <dbReference type="PIRSR" id="PIRSR620023-2"/>
    </source>
</evidence>
<dbReference type="PANTHER" id="PTHR21015:SF22">
    <property type="entry name" value="GLYCOSYLTRANSFERASE"/>
    <property type="match status" value="1"/>
</dbReference>
<dbReference type="EMBL" id="JAAQPH010000007">
    <property type="protein sequence ID" value="NIA69026.1"/>
    <property type="molecule type" value="Genomic_DNA"/>
</dbReference>
<dbReference type="EC" id="3.6.1.57" evidence="4"/>
<sequence length="495" mass="53049">MRTVFRADASAALGGGHVMRCLTLAKSLEKLGWQCGFAVNATALEIIPALAGEDILVLDSIMAAEAENIRKNWPDGADWLIVDHYERDAGWEAGCRGWAKNILVIDDLADRPHDCDVLLDQTPGRASDDYAGLVPPGTRLLTGCDYALLRPAFAGNRQTSLARRTGAGRLNRILVSIGATDPDNHSLVALQAIAESGLPLAVDVVLGAAAPHRSAVSAQIETMGKEVRLHVDVANMPELMARADLAIGAAGTSTWERCCLGLPSLMLVVAENQRLIAERIATTGAARVISGPRDALADRIAGALRDLADDGDALSDMAAKAARICDGRGCDRLGLELVPPGQAKNGRPVALRLATANDEGLILEWQRHPTSRRFARNPQVPSAKEHHQWFTARLADPECLLTMITLNRKPAGVLRLDPVAAPAAAPQTPAFEVSILISPEHRGQRVAEEALRFARRWQQKAVIVAEVLPENEASVALFQRAQYGPGAGGLLYNYP</sequence>
<dbReference type="GO" id="GO:0016747">
    <property type="term" value="F:acyltransferase activity, transferring groups other than amino-acyl groups"/>
    <property type="evidence" value="ECO:0007669"/>
    <property type="project" value="InterPro"/>
</dbReference>
<dbReference type="PROSITE" id="PS51186">
    <property type="entry name" value="GNAT"/>
    <property type="match status" value="1"/>
</dbReference>
<dbReference type="RefSeq" id="WP_167224226.1">
    <property type="nucleotide sequence ID" value="NZ_JAAQPH010000007.1"/>
</dbReference>
<dbReference type="AlphaFoldDB" id="A0A967C7G9"/>
<dbReference type="Pfam" id="PF04101">
    <property type="entry name" value="Glyco_tran_28_C"/>
    <property type="match status" value="1"/>
</dbReference>
<comment type="caution">
    <text evidence="4">The sequence shown here is derived from an EMBL/GenBank/DDBJ whole genome shotgun (WGS) entry which is preliminary data.</text>
</comment>
<name>A0A967C7G9_9PROT</name>
<feature type="domain" description="N-acetyltransferase" evidence="3">
    <location>
        <begin position="349"/>
        <end position="495"/>
    </location>
</feature>
<dbReference type="Gene3D" id="3.40.50.11190">
    <property type="match status" value="1"/>
</dbReference>
<dbReference type="InterPro" id="IPR000182">
    <property type="entry name" value="GNAT_dom"/>
</dbReference>
<keyword evidence="4" id="KW-0378">Hydrolase</keyword>
<proteinExistence type="predicted"/>
<dbReference type="InterPro" id="IPR016181">
    <property type="entry name" value="Acyl_CoA_acyltransferase"/>
</dbReference>
<dbReference type="NCBIfam" id="TIGR03590">
    <property type="entry name" value="PseG"/>
    <property type="match status" value="1"/>
</dbReference>